<dbReference type="GO" id="GO:0030502">
    <property type="term" value="P:negative regulation of bone mineralization"/>
    <property type="evidence" value="ECO:0007669"/>
    <property type="project" value="Ensembl"/>
</dbReference>
<dbReference type="GO" id="GO:0016485">
    <property type="term" value="P:protein processing"/>
    <property type="evidence" value="ECO:0007669"/>
    <property type="project" value="Ensembl"/>
</dbReference>
<dbReference type="GeneTree" id="ENSGT00390000000885"/>
<reference evidence="3" key="3">
    <citation type="submission" date="2025-09" db="UniProtKB">
        <authorList>
            <consortium name="Ensembl"/>
        </authorList>
    </citation>
    <scope>IDENTIFICATION</scope>
</reference>
<dbReference type="GO" id="GO:0005794">
    <property type="term" value="C:Golgi apparatus"/>
    <property type="evidence" value="ECO:0007669"/>
    <property type="project" value="Ensembl"/>
</dbReference>
<accession>A0A9L0IEM3</accession>
<dbReference type="GO" id="GO:0033382">
    <property type="term" value="P:maintenance of granzyme B location in T cell secretory granule"/>
    <property type="evidence" value="ECO:0007669"/>
    <property type="project" value="Ensembl"/>
</dbReference>
<dbReference type="GO" id="GO:0005615">
    <property type="term" value="C:extracellular space"/>
    <property type="evidence" value="ECO:0007669"/>
    <property type="project" value="Ensembl"/>
</dbReference>
<dbReference type="GO" id="GO:0001818">
    <property type="term" value="P:negative regulation of cytokine production"/>
    <property type="evidence" value="ECO:0007669"/>
    <property type="project" value="Ensembl"/>
</dbReference>
<feature type="chain" id="PRO_5040386037" evidence="2">
    <location>
        <begin position="28"/>
        <end position="156"/>
    </location>
</feature>
<protein>
    <submittedName>
        <fullName evidence="3">Serglycin</fullName>
    </submittedName>
</protein>
<dbReference type="Ensembl" id="ENSEAST00005056840.1">
    <property type="protein sequence ID" value="ENSEASP00005039375.1"/>
    <property type="gene ID" value="ENSEASG00005024600.1"/>
</dbReference>
<dbReference type="GO" id="GO:0030141">
    <property type="term" value="C:secretory granule"/>
    <property type="evidence" value="ECO:0007669"/>
    <property type="project" value="TreeGrafter"/>
</dbReference>
<evidence type="ECO:0000256" key="1">
    <source>
        <dbReference type="SAM" id="MobiDB-lite"/>
    </source>
</evidence>
<evidence type="ECO:0000313" key="3">
    <source>
        <dbReference type="Ensembl" id="ENSEASP00005039375.1"/>
    </source>
</evidence>
<name>A0A9L0IEM3_EQUAS</name>
<dbReference type="InterPro" id="IPR007455">
    <property type="entry name" value="Serglycin"/>
</dbReference>
<sequence>TMQVLLQGSRLVLALTLILVLSSSVQGFPVRRARYQWVRCSPDSNSANCIDERGPVFDLLPDEPNRILPPRTDPFSMTRSQNLNDVFPLSEDNSGSGFGSGSGSGSESSFLTDIEQEYQPADENNAFLYNFRSLEGNLPSDNQDLGQDGSEENFIM</sequence>
<dbReference type="AlphaFoldDB" id="A0A9L0IEM3"/>
<keyword evidence="2" id="KW-0732">Signal</keyword>
<feature type="region of interest" description="Disordered" evidence="1">
    <location>
        <begin position="137"/>
        <end position="156"/>
    </location>
</feature>
<evidence type="ECO:0000256" key="2">
    <source>
        <dbReference type="SAM" id="SignalP"/>
    </source>
</evidence>
<dbReference type="PANTHER" id="PTHR17178">
    <property type="entry name" value="SECRETORY GRANULE PROTEOGLYCAN CORE PROTEIN"/>
    <property type="match status" value="1"/>
</dbReference>
<dbReference type="PANTHER" id="PTHR17178:SF0">
    <property type="entry name" value="SERGLYCIN"/>
    <property type="match status" value="1"/>
</dbReference>
<gene>
    <name evidence="3" type="primary">SRGN</name>
</gene>
<proteinExistence type="predicted"/>
<feature type="signal peptide" evidence="2">
    <location>
        <begin position="1"/>
        <end position="27"/>
    </location>
</feature>
<feature type="region of interest" description="Disordered" evidence="1">
    <location>
        <begin position="86"/>
        <end position="110"/>
    </location>
</feature>
<dbReference type="GO" id="GO:0140507">
    <property type="term" value="P:granzyme-mediated programmed cell death signaling pathway"/>
    <property type="evidence" value="ECO:0007669"/>
    <property type="project" value="Ensembl"/>
</dbReference>
<reference evidence="3 4" key="1">
    <citation type="journal article" date="2020" name="Nat. Commun.">
        <title>Donkey genomes provide new insights into domestication and selection for coat color.</title>
        <authorList>
            <person name="Wang"/>
            <person name="C."/>
            <person name="Li"/>
            <person name="H."/>
            <person name="Guo"/>
            <person name="Y."/>
            <person name="Huang"/>
            <person name="J."/>
            <person name="Sun"/>
            <person name="Y."/>
            <person name="Min"/>
            <person name="J."/>
            <person name="Wang"/>
            <person name="J."/>
            <person name="Fang"/>
            <person name="X."/>
            <person name="Zhao"/>
            <person name="Z."/>
            <person name="Wang"/>
            <person name="S."/>
            <person name="Zhang"/>
            <person name="Y."/>
            <person name="Liu"/>
            <person name="Q."/>
            <person name="Jiang"/>
            <person name="Q."/>
            <person name="Wang"/>
            <person name="X."/>
            <person name="Guo"/>
            <person name="Y."/>
            <person name="Yang"/>
            <person name="C."/>
            <person name="Wang"/>
            <person name="Y."/>
            <person name="Tian"/>
            <person name="F."/>
            <person name="Zhuang"/>
            <person name="G."/>
            <person name="Fan"/>
            <person name="Y."/>
            <person name="Gao"/>
            <person name="Q."/>
            <person name="Li"/>
            <person name="Y."/>
            <person name="Ju"/>
            <person name="Z."/>
            <person name="Li"/>
            <person name="J."/>
            <person name="Li"/>
            <person name="R."/>
            <person name="Hou"/>
            <person name="M."/>
            <person name="Yang"/>
            <person name="G."/>
            <person name="Liu"/>
            <person name="G."/>
            <person name="Liu"/>
            <person name="W."/>
            <person name="Guo"/>
            <person name="J."/>
            <person name="Pan"/>
            <person name="S."/>
            <person name="Fan"/>
            <person name="G."/>
            <person name="Zhang"/>
            <person name="W."/>
            <person name="Zhang"/>
            <person name="R."/>
            <person name="Yu"/>
            <person name="J."/>
            <person name="Zhang"/>
            <person name="X."/>
            <person name="Yin"/>
            <person name="Q."/>
            <person name="Ji"/>
            <person name="C."/>
            <person name="Jin"/>
            <person name="Y."/>
            <person name="Yue"/>
            <person name="G."/>
            <person name="Liu"/>
            <person name="M."/>
            <person name="Xu"/>
            <person name="J."/>
            <person name="Liu"/>
            <person name="S."/>
            <person name="Jordana"/>
            <person name="J."/>
            <person name="Noce"/>
            <person name="A."/>
            <person name="Amills"/>
            <person name="M."/>
            <person name="Wu"/>
            <person name="D.D."/>
            <person name="Li"/>
            <person name="S."/>
            <person name="Zhou"/>
            <person name="X. and Zhong"/>
            <person name="J."/>
        </authorList>
    </citation>
    <scope>NUCLEOTIDE SEQUENCE [LARGE SCALE GENOMIC DNA]</scope>
</reference>
<dbReference type="Pfam" id="PF04360">
    <property type="entry name" value="Serglycin"/>
    <property type="match status" value="1"/>
</dbReference>
<dbReference type="GO" id="GO:0042629">
    <property type="term" value="C:mast cell granule"/>
    <property type="evidence" value="ECO:0007669"/>
    <property type="project" value="Ensembl"/>
</dbReference>
<evidence type="ECO:0000313" key="4">
    <source>
        <dbReference type="Proteomes" id="UP000694387"/>
    </source>
</evidence>
<dbReference type="GO" id="GO:0033373">
    <property type="term" value="P:maintenance of protease location in mast cell secretory granule"/>
    <property type="evidence" value="ECO:0007669"/>
    <property type="project" value="Ensembl"/>
</dbReference>
<keyword evidence="4" id="KW-1185">Reference proteome</keyword>
<dbReference type="Proteomes" id="UP000694387">
    <property type="component" value="Chromosome 2"/>
</dbReference>
<organism evidence="3 4">
    <name type="scientific">Equus asinus</name>
    <name type="common">Donkey</name>
    <name type="synonym">Equus africanus asinus</name>
    <dbReference type="NCBI Taxonomy" id="9793"/>
    <lineage>
        <taxon>Eukaryota</taxon>
        <taxon>Metazoa</taxon>
        <taxon>Chordata</taxon>
        <taxon>Craniata</taxon>
        <taxon>Vertebrata</taxon>
        <taxon>Euteleostomi</taxon>
        <taxon>Mammalia</taxon>
        <taxon>Eutheria</taxon>
        <taxon>Laurasiatheria</taxon>
        <taxon>Perissodactyla</taxon>
        <taxon>Equidae</taxon>
        <taxon>Equus</taxon>
    </lineage>
</organism>
<reference evidence="3" key="2">
    <citation type="submission" date="2025-08" db="UniProtKB">
        <authorList>
            <consortium name="Ensembl"/>
        </authorList>
    </citation>
    <scope>IDENTIFICATION</scope>
</reference>